<gene>
    <name evidence="6" type="ORF">GPECTOR_47g373</name>
</gene>
<feature type="region of interest" description="Disordered" evidence="4">
    <location>
        <begin position="685"/>
        <end position="705"/>
    </location>
</feature>
<feature type="domain" description="DOMON" evidence="5">
    <location>
        <begin position="65"/>
        <end position="222"/>
    </location>
</feature>
<dbReference type="InterPro" id="IPR000945">
    <property type="entry name" value="DBH-like"/>
</dbReference>
<dbReference type="InterPro" id="IPR036939">
    <property type="entry name" value="Cu2_ascorb_mOase_N_sf"/>
</dbReference>
<dbReference type="SMART" id="SM00664">
    <property type="entry name" value="DoH"/>
    <property type="match status" value="1"/>
</dbReference>
<dbReference type="InterPro" id="IPR014784">
    <property type="entry name" value="Cu2_ascorb_mOase-like_C"/>
</dbReference>
<dbReference type="PANTHER" id="PTHR10157">
    <property type="entry name" value="DOPAMINE BETA HYDROXYLASE RELATED"/>
    <property type="match status" value="1"/>
</dbReference>
<evidence type="ECO:0000256" key="3">
    <source>
        <dbReference type="ARBA" id="ARBA00023180"/>
    </source>
</evidence>
<dbReference type="Pfam" id="PF01082">
    <property type="entry name" value="Cu2_monooxygen"/>
    <property type="match status" value="1"/>
</dbReference>
<dbReference type="Gene3D" id="2.60.120.230">
    <property type="match status" value="1"/>
</dbReference>
<dbReference type="Pfam" id="PF03712">
    <property type="entry name" value="Cu2_monoox_C"/>
    <property type="match status" value="1"/>
</dbReference>
<keyword evidence="3" id="KW-0325">Glycoprotein</keyword>
<dbReference type="Proteomes" id="UP000075714">
    <property type="component" value="Unassembled WGS sequence"/>
</dbReference>
<dbReference type="Gene3D" id="2.60.120.310">
    <property type="entry name" value="Copper type II, ascorbate-dependent monooxygenase, N-terminal domain"/>
    <property type="match status" value="1"/>
</dbReference>
<evidence type="ECO:0000313" key="7">
    <source>
        <dbReference type="Proteomes" id="UP000075714"/>
    </source>
</evidence>
<evidence type="ECO:0000256" key="1">
    <source>
        <dbReference type="ARBA" id="ARBA00010676"/>
    </source>
</evidence>
<dbReference type="GO" id="GO:0005507">
    <property type="term" value="F:copper ion binding"/>
    <property type="evidence" value="ECO:0007669"/>
    <property type="project" value="InterPro"/>
</dbReference>
<dbReference type="InterPro" id="IPR024548">
    <property type="entry name" value="Cu2_monoox_C"/>
</dbReference>
<evidence type="ECO:0000259" key="5">
    <source>
        <dbReference type="PROSITE" id="PS50836"/>
    </source>
</evidence>
<dbReference type="AlphaFoldDB" id="A0A150G8B0"/>
<keyword evidence="7" id="KW-1185">Reference proteome</keyword>
<comment type="caution">
    <text evidence="6">The sequence shown here is derived from an EMBL/GenBank/DDBJ whole genome shotgun (WGS) entry which is preliminary data.</text>
</comment>
<dbReference type="PANTHER" id="PTHR10157:SF23">
    <property type="entry name" value="MOXD1 HOMOLOG 1"/>
    <property type="match status" value="1"/>
</dbReference>
<feature type="region of interest" description="Disordered" evidence="4">
    <location>
        <begin position="261"/>
        <end position="286"/>
    </location>
</feature>
<feature type="region of interest" description="Disordered" evidence="4">
    <location>
        <begin position="114"/>
        <end position="149"/>
    </location>
</feature>
<dbReference type="InterPro" id="IPR045266">
    <property type="entry name" value="DOH_DOMON"/>
</dbReference>
<dbReference type="GO" id="GO:0004500">
    <property type="term" value="F:dopamine beta-monooxygenase activity"/>
    <property type="evidence" value="ECO:0007669"/>
    <property type="project" value="InterPro"/>
</dbReference>
<protein>
    <recommendedName>
        <fullName evidence="5">DOMON domain-containing protein</fullName>
    </recommendedName>
</protein>
<proteinExistence type="inferred from homology"/>
<reference evidence="7" key="1">
    <citation type="journal article" date="2016" name="Nat. Commun.">
        <title>The Gonium pectorale genome demonstrates co-option of cell cycle regulation during the evolution of multicellularity.</title>
        <authorList>
            <person name="Hanschen E.R."/>
            <person name="Marriage T.N."/>
            <person name="Ferris P.J."/>
            <person name="Hamaji T."/>
            <person name="Toyoda A."/>
            <person name="Fujiyama A."/>
            <person name="Neme R."/>
            <person name="Noguchi H."/>
            <person name="Minakuchi Y."/>
            <person name="Suzuki M."/>
            <person name="Kawai-Toyooka H."/>
            <person name="Smith D.R."/>
            <person name="Sparks H."/>
            <person name="Anderson J."/>
            <person name="Bakaric R."/>
            <person name="Luria V."/>
            <person name="Karger A."/>
            <person name="Kirschner M.W."/>
            <person name="Durand P.M."/>
            <person name="Michod R.E."/>
            <person name="Nozaki H."/>
            <person name="Olson B.J."/>
        </authorList>
    </citation>
    <scope>NUCLEOTIDE SEQUENCE [LARGE SCALE GENOMIC DNA]</scope>
    <source>
        <strain evidence="7">NIES-2863</strain>
    </source>
</reference>
<sequence length="750" mass="78945">MRPRPGVSSPGAARSGGAAKPTFALPAAAALLLVAGAAFASGASAASCYRSLSRSDFPHCALLSPTYALHWAVRGDNITLGLDADTGGHPDSWLGLALSDAGGMKGADILVVAGPSDQEGFDDPDGYYASDSGSESDEEAASASSSPPRYIEGPGGWRVIDAHALQFGQPIADMRQDVTLLSAPLSGANHTVAVVTRRLRTCDPWDRNIQIGIPQTVSWAYGRGWPSKHLARGDSSVFFVPEADRLWGAANATARTTTAAAAAAKPAPTGAAATEQPPLARPQQLQERTKLYSSSGQKLLPEAVAGTDGRRATGSNRDGIGGAYDGTVVEDGTSGSSRATSAAASWMPAETPEAAARELAVVMPNITVPDNVTTTYKCMYVTLPHDRKYHLVSYRAAVLTPLIHHMVLWACEKRPEAYSPGRVYDCLELSGGEGCHSFFIGWVPGLTGIDYPPAAGVPIGEPYSTFFSLQVHYNNPEHVSGVVDASGFEIIYTPRLRPYDAGILTVGQKAIAIPPGRPKYSLAPSLKTPLRLLGSGLHMHLLGKSIVTRHIRNGTELPPVGSKRFYDAAYQSLDPVPLDSSILAPGDVLITTCTYDSTTRDNATRYGEATQDEMCYNFMLVYPWSPDFVFCMSMDMAGDPRVALCAGGNATTAIVDTLQQMSSQQHIATAKGEGRKQAAAAAARKTGSSALPAAPQQAELSAPPPADLSAVPALAPFFASGALVRVPAADMAYETYGRNCPDMSYVPSST</sequence>
<accession>A0A150G8B0</accession>
<evidence type="ECO:0000256" key="2">
    <source>
        <dbReference type="ARBA" id="ARBA00023157"/>
    </source>
</evidence>
<organism evidence="6 7">
    <name type="scientific">Gonium pectorale</name>
    <name type="common">Green alga</name>
    <dbReference type="NCBI Taxonomy" id="33097"/>
    <lineage>
        <taxon>Eukaryota</taxon>
        <taxon>Viridiplantae</taxon>
        <taxon>Chlorophyta</taxon>
        <taxon>core chlorophytes</taxon>
        <taxon>Chlorophyceae</taxon>
        <taxon>CS clade</taxon>
        <taxon>Chlamydomonadales</taxon>
        <taxon>Volvocaceae</taxon>
        <taxon>Gonium</taxon>
    </lineage>
</organism>
<dbReference type="InterPro" id="IPR000323">
    <property type="entry name" value="Cu2_ascorb_mOase_N"/>
</dbReference>
<comment type="similarity">
    <text evidence="1">Belongs to the copper type II ascorbate-dependent monooxygenase family.</text>
</comment>
<keyword evidence="2" id="KW-1015">Disulfide bond</keyword>
<feature type="compositionally biased region" description="Low complexity" evidence="4">
    <location>
        <begin position="261"/>
        <end position="274"/>
    </location>
</feature>
<evidence type="ECO:0000313" key="6">
    <source>
        <dbReference type="EMBL" id="KXZ46096.1"/>
    </source>
</evidence>
<feature type="region of interest" description="Disordered" evidence="4">
    <location>
        <begin position="307"/>
        <end position="336"/>
    </location>
</feature>
<dbReference type="OrthoDB" id="2013249at2759"/>
<dbReference type="InterPro" id="IPR005018">
    <property type="entry name" value="DOMON_domain"/>
</dbReference>
<dbReference type="PROSITE" id="PS50836">
    <property type="entry name" value="DOMON"/>
    <property type="match status" value="1"/>
</dbReference>
<dbReference type="CDD" id="cd09631">
    <property type="entry name" value="DOMON_DOH"/>
    <property type="match status" value="1"/>
</dbReference>
<evidence type="ECO:0000256" key="4">
    <source>
        <dbReference type="SAM" id="MobiDB-lite"/>
    </source>
</evidence>
<dbReference type="SUPFAM" id="SSF49742">
    <property type="entry name" value="PHM/PNGase F"/>
    <property type="match status" value="2"/>
</dbReference>
<dbReference type="InterPro" id="IPR008977">
    <property type="entry name" value="PHM/PNGase_F_dom_sf"/>
</dbReference>
<name>A0A150G8B0_GONPE</name>
<dbReference type="EMBL" id="LSYV01000048">
    <property type="protein sequence ID" value="KXZ46096.1"/>
    <property type="molecule type" value="Genomic_DNA"/>
</dbReference>